<dbReference type="Proteomes" id="UP000249057">
    <property type="component" value="Unassembled WGS sequence"/>
</dbReference>
<protein>
    <submittedName>
        <fullName evidence="1">Uncharacterized protein</fullName>
    </submittedName>
</protein>
<evidence type="ECO:0000313" key="1">
    <source>
        <dbReference type="EMBL" id="RAH45446.1"/>
    </source>
</evidence>
<gene>
    <name evidence="1" type="ORF">BO95DRAFT_453422</name>
</gene>
<proteinExistence type="predicted"/>
<evidence type="ECO:0000313" key="2">
    <source>
        <dbReference type="Proteomes" id="UP000249057"/>
    </source>
</evidence>
<organism evidence="1 2">
    <name type="scientific">Aspergillus brunneoviolaceus CBS 621.78</name>
    <dbReference type="NCBI Taxonomy" id="1450534"/>
    <lineage>
        <taxon>Eukaryota</taxon>
        <taxon>Fungi</taxon>
        <taxon>Dikarya</taxon>
        <taxon>Ascomycota</taxon>
        <taxon>Pezizomycotina</taxon>
        <taxon>Eurotiomycetes</taxon>
        <taxon>Eurotiomycetidae</taxon>
        <taxon>Eurotiales</taxon>
        <taxon>Aspergillaceae</taxon>
        <taxon>Aspergillus</taxon>
        <taxon>Aspergillus subgen. Circumdati</taxon>
    </lineage>
</organism>
<accession>A0ACD1G825</accession>
<sequence length="405" mass="47408">MRGFMLLLLLWWWWWWWWLFADITTVNTHVDGSHQPSRKPSVHLTAEEYEAYQSHCNRMSITRTGYSPNPDTVIRNYDDLNTRVKAWTEEYICEDMPSLSENQKQKIIQGLDTFCIQEPWDTIQALLSPESRDQFHLYLCEAMVNKLIFTWFLERPFWFLDGKLDENDETGDPSFAERLHYLYQRYHEASPVNAVWWRMVTLGLANLKKDLSPRDPRDNPPYVFGDENRKRQANIAENLADHLLEDSLFQLFLEELAGAEEDTRRRRLIGVLQAGAQYLTAHELALGGQVKVHQLPELKQFDPATGIMFSGLVHQRERKNTPPLVPKPHGRVILVLRPGVYRYDLPNQFVPYDRHISAVELSRDTDPYLVCKAEVMVEAVKASNPSDASQPDPEDEDVWFQRYWG</sequence>
<keyword evidence="2" id="KW-1185">Reference proteome</keyword>
<name>A0ACD1G825_9EURO</name>
<dbReference type="EMBL" id="KZ825345">
    <property type="protein sequence ID" value="RAH45446.1"/>
    <property type="molecule type" value="Genomic_DNA"/>
</dbReference>
<reference evidence="1" key="1">
    <citation type="submission" date="2018-02" db="EMBL/GenBank/DDBJ databases">
        <title>The genomes of Aspergillus section Nigri reveals drivers in fungal speciation.</title>
        <authorList>
            <consortium name="DOE Joint Genome Institute"/>
            <person name="Vesth T.C."/>
            <person name="Nybo J."/>
            <person name="Theobald S."/>
            <person name="Brandl J."/>
            <person name="Frisvad J.C."/>
            <person name="Nielsen K.F."/>
            <person name="Lyhne E.K."/>
            <person name="Kogle M.E."/>
            <person name="Kuo A."/>
            <person name="Riley R."/>
            <person name="Clum A."/>
            <person name="Nolan M."/>
            <person name="Lipzen A."/>
            <person name="Salamov A."/>
            <person name="Henrissat B."/>
            <person name="Wiebenga A."/>
            <person name="De vries R.P."/>
            <person name="Grigoriev I.V."/>
            <person name="Mortensen U.H."/>
            <person name="Andersen M.R."/>
            <person name="Baker S.E."/>
        </authorList>
    </citation>
    <scope>NUCLEOTIDE SEQUENCE</scope>
    <source>
        <strain evidence="1">CBS 621.78</strain>
    </source>
</reference>